<dbReference type="SMART" id="SM00729">
    <property type="entry name" value="Elp3"/>
    <property type="match status" value="1"/>
</dbReference>
<proteinExistence type="predicted"/>
<dbReference type="InterPro" id="IPR006638">
    <property type="entry name" value="Elp3/MiaA/NifB-like_rSAM"/>
</dbReference>
<dbReference type="PANTHER" id="PTHR13932">
    <property type="entry name" value="COPROPORPHYRINIGEN III OXIDASE"/>
    <property type="match status" value="1"/>
</dbReference>
<dbReference type="GO" id="GO:0003824">
    <property type="term" value="F:catalytic activity"/>
    <property type="evidence" value="ECO:0007669"/>
    <property type="project" value="InterPro"/>
</dbReference>
<protein>
    <recommendedName>
        <fullName evidence="1">Elp3/MiaA/NifB-like radical SAM core domain-containing protein</fullName>
    </recommendedName>
</protein>
<dbReference type="OrthoDB" id="431409at2759"/>
<dbReference type="STRING" id="4829.A0A168PPT1"/>
<dbReference type="AlphaFoldDB" id="A0A168PPT1"/>
<evidence type="ECO:0000313" key="2">
    <source>
        <dbReference type="EMBL" id="SAM02756.1"/>
    </source>
</evidence>
<accession>A0A168PPT1</accession>
<dbReference type="EMBL" id="LT554016">
    <property type="protein sequence ID" value="SAM02756.1"/>
    <property type="molecule type" value="Genomic_DNA"/>
</dbReference>
<dbReference type="SUPFAM" id="SSF102114">
    <property type="entry name" value="Radical SAM enzymes"/>
    <property type="match status" value="1"/>
</dbReference>
<organism evidence="2">
    <name type="scientific">Absidia glauca</name>
    <name type="common">Pin mould</name>
    <dbReference type="NCBI Taxonomy" id="4829"/>
    <lineage>
        <taxon>Eukaryota</taxon>
        <taxon>Fungi</taxon>
        <taxon>Fungi incertae sedis</taxon>
        <taxon>Mucoromycota</taxon>
        <taxon>Mucoromycotina</taxon>
        <taxon>Mucoromycetes</taxon>
        <taxon>Mucorales</taxon>
        <taxon>Cunninghamellaceae</taxon>
        <taxon>Absidia</taxon>
    </lineage>
</organism>
<dbReference type="InterPro" id="IPR058240">
    <property type="entry name" value="rSAM_sf"/>
</dbReference>
<dbReference type="InParanoid" id="A0A168PPT1"/>
<dbReference type="GO" id="GO:0005737">
    <property type="term" value="C:cytoplasm"/>
    <property type="evidence" value="ECO:0007669"/>
    <property type="project" value="TreeGrafter"/>
</dbReference>
<dbReference type="GO" id="GO:0006779">
    <property type="term" value="P:porphyrin-containing compound biosynthetic process"/>
    <property type="evidence" value="ECO:0007669"/>
    <property type="project" value="TreeGrafter"/>
</dbReference>
<gene>
    <name evidence="2" type="primary">ABSGL_08572.1 scaffold 10421</name>
</gene>
<feature type="domain" description="Elp3/MiaA/NifB-like radical SAM core" evidence="1">
    <location>
        <begin position="71"/>
        <end position="324"/>
    </location>
</feature>
<evidence type="ECO:0000259" key="1">
    <source>
        <dbReference type="SMART" id="SM00729"/>
    </source>
</evidence>
<dbReference type="Proteomes" id="UP000078561">
    <property type="component" value="Unassembled WGS sequence"/>
</dbReference>
<dbReference type="OMA" id="CDNHLSL"/>
<dbReference type="GO" id="GO:0051539">
    <property type="term" value="F:4 iron, 4 sulfur cluster binding"/>
    <property type="evidence" value="ECO:0007669"/>
    <property type="project" value="TreeGrafter"/>
</dbReference>
<dbReference type="InterPro" id="IPR007197">
    <property type="entry name" value="rSAM"/>
</dbReference>
<sequence length="517" mass="58908">MLPYQKFISPLRPSHEILPKLLVSANTTFREDKRQDEENAFLASLEGEDTMDLPTDFPPHRPLRHMVRPRHVSLYVAMNKYRMMEPYQSGQLGDVIVALEKYHDFGFSDGCYQYQLHPRPIHSIYFGGGTPNPLNMALLQLQKPSTLGYLLETLDRKLGIPLNTEITMEVYQKISCKRMIEIDPSDLCVNALFPRPTQRYSTELRKLKSFRDVGINRLSLGIQSFDDLSLQRMGRDHSGAESIRAIATAKKSFDNMTFDLIFARPDQSLVDWEKELKLGLDLAGSHLSLYQLSLERGTPMQKAVFKGDIPPPPNSDEAADMYEATVKLTSQSGFAHYEVSNYSRGVNAMSRHNISYWHGLDYLGIGPGAHGRLTDPISFQRSRTYGEFHPDKYISLCESLGEGIRKTVPVEKQQMMEELVVFGLRTKGGIPNQRFESMTEGCSLNKMINQETLALCIDSGFLKREERGQVDEDELRHYVPSEYLHEWAHGGIRPTEEGLARMDSILPMLLNKHNDDE</sequence>
<dbReference type="Gene3D" id="3.30.750.200">
    <property type="match status" value="1"/>
</dbReference>
<evidence type="ECO:0000313" key="3">
    <source>
        <dbReference type="Proteomes" id="UP000078561"/>
    </source>
</evidence>
<dbReference type="InterPro" id="IPR034505">
    <property type="entry name" value="Coproporphyrinogen-III_oxidase"/>
</dbReference>
<name>A0A168PPT1_ABSGL</name>
<dbReference type="PANTHER" id="PTHR13932:SF5">
    <property type="entry name" value="RADICAL S-ADENOSYL METHIONINE DOMAIN-CONTAINING PROTEIN 1, MITOCHONDRIAL"/>
    <property type="match status" value="1"/>
</dbReference>
<reference evidence="2" key="1">
    <citation type="submission" date="2016-04" db="EMBL/GenBank/DDBJ databases">
        <authorList>
            <person name="Evans L.H."/>
            <person name="Alamgir A."/>
            <person name="Owens N."/>
            <person name="Weber N.D."/>
            <person name="Virtaneva K."/>
            <person name="Barbian K."/>
            <person name="Babar A."/>
            <person name="Rosenke K."/>
        </authorList>
    </citation>
    <scope>NUCLEOTIDE SEQUENCE [LARGE SCALE GENOMIC DNA]</scope>
    <source>
        <strain evidence="2">CBS 101.48</strain>
    </source>
</reference>
<keyword evidence="3" id="KW-1185">Reference proteome</keyword>
<dbReference type="Pfam" id="PF04055">
    <property type="entry name" value="Radical_SAM"/>
    <property type="match status" value="1"/>
</dbReference>